<gene>
    <name evidence="1" type="ORF">UR47_C0005G0025</name>
</gene>
<dbReference type="GO" id="GO:0003951">
    <property type="term" value="F:NAD+ kinase activity"/>
    <property type="evidence" value="ECO:0007669"/>
    <property type="project" value="InterPro"/>
</dbReference>
<dbReference type="InterPro" id="IPR017437">
    <property type="entry name" value="ATP-NAD_kinase_PpnK-typ_C"/>
</dbReference>
<dbReference type="SUPFAM" id="SSF111331">
    <property type="entry name" value="NAD kinase/diacylglycerol kinase-like"/>
    <property type="match status" value="1"/>
</dbReference>
<keyword evidence="1" id="KW-0808">Transferase</keyword>
<reference evidence="1 2" key="1">
    <citation type="journal article" date="2015" name="Nature">
        <title>rRNA introns, odd ribosomes, and small enigmatic genomes across a large radiation of phyla.</title>
        <authorList>
            <person name="Brown C.T."/>
            <person name="Hug L.A."/>
            <person name="Thomas B.C."/>
            <person name="Sharon I."/>
            <person name="Castelle C.J."/>
            <person name="Singh A."/>
            <person name="Wilkins M.J."/>
            <person name="Williams K.H."/>
            <person name="Banfield J.F."/>
        </authorList>
    </citation>
    <scope>NUCLEOTIDE SEQUENCE [LARGE SCALE GENOMIC DNA]</scope>
</reference>
<proteinExistence type="predicted"/>
<sequence>MRIRYLLNTDKRVSKFDRLIRDKFPSLLTENRPELYLVAGGDGAMLRAIHDTIDTGIPYFGKAMGTFNFLLNSFDNDEDIIQSLIEDTIKIDTFKSHAIEARLDNKKLGEAVNDVILGEKITGYHTFNISTENGDLKNFEMKGSGICISTAIGSTAFNFNNNGRILPLDSNFLSITGIVCNRFLNDIIPFQEIRITANGAKIYLTNVESEILKNNQELILRKGSQIEIGFLNKKEFLERRIDIAHRFRK</sequence>
<dbReference type="AlphaFoldDB" id="A0A0G0AUT0"/>
<dbReference type="GO" id="GO:0006741">
    <property type="term" value="P:NADP+ biosynthetic process"/>
    <property type="evidence" value="ECO:0007669"/>
    <property type="project" value="TreeGrafter"/>
</dbReference>
<dbReference type="Gene3D" id="3.40.50.10330">
    <property type="entry name" value="Probable inorganic polyphosphate/atp-NAD kinase, domain 1"/>
    <property type="match status" value="1"/>
</dbReference>
<dbReference type="InterPro" id="IPR016064">
    <property type="entry name" value="NAD/diacylglycerol_kinase_sf"/>
</dbReference>
<organism evidence="1 2">
    <name type="scientific">candidate division WS6 bacterium GW2011_GWB1_33_6</name>
    <dbReference type="NCBI Taxonomy" id="1619088"/>
    <lineage>
        <taxon>Bacteria</taxon>
        <taxon>Candidatus Dojkabacteria</taxon>
    </lineage>
</organism>
<dbReference type="Gene3D" id="2.60.200.30">
    <property type="entry name" value="Probable inorganic polyphosphate/atp-NAD kinase, domain 2"/>
    <property type="match status" value="1"/>
</dbReference>
<dbReference type="Proteomes" id="UP000034488">
    <property type="component" value="Unassembled WGS sequence"/>
</dbReference>
<dbReference type="EMBL" id="LBPI01000005">
    <property type="protein sequence ID" value="KKP55096.1"/>
    <property type="molecule type" value="Genomic_DNA"/>
</dbReference>
<keyword evidence="1" id="KW-0418">Kinase</keyword>
<dbReference type="InterPro" id="IPR017438">
    <property type="entry name" value="ATP-NAD_kinase_N"/>
</dbReference>
<comment type="caution">
    <text evidence="1">The sequence shown here is derived from an EMBL/GenBank/DDBJ whole genome shotgun (WGS) entry which is preliminary data.</text>
</comment>
<evidence type="ECO:0000313" key="2">
    <source>
        <dbReference type="Proteomes" id="UP000034488"/>
    </source>
</evidence>
<dbReference type="PANTHER" id="PTHR20275">
    <property type="entry name" value="NAD KINASE"/>
    <property type="match status" value="1"/>
</dbReference>
<accession>A0A0G0AUT0</accession>
<protein>
    <submittedName>
        <fullName evidence="1">Putative inorganic polyphosphate/ATP-NAD kinase</fullName>
    </submittedName>
</protein>
<evidence type="ECO:0000313" key="1">
    <source>
        <dbReference type="EMBL" id="KKP55096.1"/>
    </source>
</evidence>
<name>A0A0G0AUT0_9BACT</name>
<dbReference type="PANTHER" id="PTHR20275:SF0">
    <property type="entry name" value="NAD KINASE"/>
    <property type="match status" value="1"/>
</dbReference>
<dbReference type="GO" id="GO:0019674">
    <property type="term" value="P:NAD+ metabolic process"/>
    <property type="evidence" value="ECO:0007669"/>
    <property type="project" value="InterPro"/>
</dbReference>